<gene>
    <name evidence="11" type="ORF">BT63DRAFT_453252</name>
</gene>
<dbReference type="Proteomes" id="UP000799302">
    <property type="component" value="Unassembled WGS sequence"/>
</dbReference>
<feature type="transmembrane region" description="Helical" evidence="10">
    <location>
        <begin position="375"/>
        <end position="394"/>
    </location>
</feature>
<keyword evidence="10" id="KW-0813">Transport</keyword>
<evidence type="ECO:0000256" key="4">
    <source>
        <dbReference type="ARBA" id="ARBA00022692"/>
    </source>
</evidence>
<feature type="transmembrane region" description="Helical" evidence="10">
    <location>
        <begin position="406"/>
        <end position="424"/>
    </location>
</feature>
<keyword evidence="4 10" id="KW-0812">Transmembrane</keyword>
<feature type="transmembrane region" description="Helical" evidence="10">
    <location>
        <begin position="495"/>
        <end position="517"/>
    </location>
</feature>
<dbReference type="GO" id="GO:0034203">
    <property type="term" value="P:glycolipid translocation"/>
    <property type="evidence" value="ECO:0007669"/>
    <property type="project" value="TreeGrafter"/>
</dbReference>
<keyword evidence="7 10" id="KW-0472">Membrane</keyword>
<dbReference type="Pfam" id="PF04506">
    <property type="entry name" value="Rft-1"/>
    <property type="match status" value="1"/>
</dbReference>
<comment type="pathway">
    <text evidence="2">Protein modification; protein glycosylation.</text>
</comment>
<evidence type="ECO:0000256" key="1">
    <source>
        <dbReference type="ARBA" id="ARBA00004477"/>
    </source>
</evidence>
<comment type="function">
    <text evidence="9 10">Intramembrane glycolipid transporter that operates in the biosynthetic pathway of dolichol-linked oligosaccharides, the glycan precursors employed in protein asparagine (N)-glycosylation. The sequential addition of sugars to dolichol pyrophosphate produces dolichol-linked oligosaccharides containing fourteen sugars, including two GlcNAcs, nine mannoses and three glucoses. Once assembled, the oligosaccharide is transferred from the lipid to nascent proteins by oligosaccharyltransferases. The assembly of dolichol-linked oligosaccharides begins on the cytosolic side of the endoplasmic reticulum membrane and finishes in its lumen. RFT1 could mediate the translocation of the cytosolically oriented intermediate DolPP-GlcNAc2Man5, produced by ALG11, into the ER lumen where dolichol-linked oligosaccharides assembly continues. However, the intramembrane lipid transporter activity could not be confirmed in vitro.</text>
</comment>
<dbReference type="GO" id="GO:0005789">
    <property type="term" value="C:endoplasmic reticulum membrane"/>
    <property type="evidence" value="ECO:0007669"/>
    <property type="project" value="UniProtKB-SubCell"/>
</dbReference>
<feature type="transmembrane region" description="Helical" evidence="10">
    <location>
        <begin position="463"/>
        <end position="483"/>
    </location>
</feature>
<protein>
    <recommendedName>
        <fullName evidence="8 10">Man(5)GlcNAc(2)-PP-dolichol translocation protein RFT1</fullName>
    </recommendedName>
</protein>
<evidence type="ECO:0000256" key="3">
    <source>
        <dbReference type="ARBA" id="ARBA00010288"/>
    </source>
</evidence>
<dbReference type="EMBL" id="MU004233">
    <property type="protein sequence ID" value="KAF2670884.1"/>
    <property type="molecule type" value="Genomic_DNA"/>
</dbReference>
<evidence type="ECO:0000256" key="10">
    <source>
        <dbReference type="RuleBase" id="RU365067"/>
    </source>
</evidence>
<evidence type="ECO:0000313" key="11">
    <source>
        <dbReference type="EMBL" id="KAF2670884.1"/>
    </source>
</evidence>
<feature type="transmembrane region" description="Helical" evidence="10">
    <location>
        <begin position="111"/>
        <end position="133"/>
    </location>
</feature>
<evidence type="ECO:0000313" key="12">
    <source>
        <dbReference type="Proteomes" id="UP000799302"/>
    </source>
</evidence>
<comment type="subcellular location">
    <subcellularLocation>
        <location evidence="1 10">Endoplasmic reticulum membrane</location>
        <topology evidence="1 10">Multi-pass membrane protein</topology>
    </subcellularLocation>
</comment>
<proteinExistence type="inferred from homology"/>
<dbReference type="PANTHER" id="PTHR13117">
    <property type="entry name" value="ENDOPLASMIC RETICULUM MULTISPAN TRANSMEMBRANE PROTEIN-RELATED"/>
    <property type="match status" value="1"/>
</dbReference>
<feature type="transmembrane region" description="Helical" evidence="10">
    <location>
        <begin position="76"/>
        <end position="99"/>
    </location>
</feature>
<dbReference type="PANTHER" id="PTHR13117:SF5">
    <property type="entry name" value="PROTEIN RFT1 HOMOLOG"/>
    <property type="match status" value="1"/>
</dbReference>
<feature type="transmembrane region" description="Helical" evidence="10">
    <location>
        <begin position="173"/>
        <end position="193"/>
    </location>
</feature>
<evidence type="ECO:0000256" key="5">
    <source>
        <dbReference type="ARBA" id="ARBA00022824"/>
    </source>
</evidence>
<keyword evidence="5 10" id="KW-0256">Endoplasmic reticulum</keyword>
<keyword evidence="12" id="KW-1185">Reference proteome</keyword>
<evidence type="ECO:0000256" key="6">
    <source>
        <dbReference type="ARBA" id="ARBA00022989"/>
    </source>
</evidence>
<feature type="transmembrane region" description="Helical" evidence="10">
    <location>
        <begin position="333"/>
        <end position="355"/>
    </location>
</feature>
<name>A0A6A6UJ21_9PEZI</name>
<sequence length="532" mass="58322">MSVLSTSAKGTSFLIIFQLASRGFTFLINQILLRYMSPEILGLSAQLDLYSRTVLSFSKDSIEVAAQRQPKNAQAVVNLAYLSIVFGGPLAYVLAALYLRTEIPHVPYFSQALWVYAISCVVELLAEPAFVAAQQRLLFRVRASAETIATISRCLLTCAVAVVATRLGSAPGVLPFAAGQFAFATMTLVVYAVKIWPVSKAEKFSLFPTYIQGSEYIRGFFSKSLCRLSASLLFQNLFKYVLTQGDGILIATLASLSDQGAYALASNYGGLIARMLFQPIEETSRTIFAQLCSTEDVNPLKEKEMSGKEIAPKTQPDNKVQSARELLQNVLKLYSIIGLVACTIGPSVAPILLRIVAGAQWADTQASPVLVTYCYYIPLLAINGVTEAFVAAVAPNPILHIQSGLMGLWFLLFSAATWFFMRVLDLGARGLVLANCVNMVLRICFNGWFFTSFFRENKQDFQWASIMPNSMSIASAIGAWSILHSGLNSSVPLQGHLQDIVFTSVITGVFGLSLLYSERSFLLPFMKPLLRR</sequence>
<reference evidence="11" key="1">
    <citation type="journal article" date="2020" name="Stud. Mycol.">
        <title>101 Dothideomycetes genomes: a test case for predicting lifestyles and emergence of pathogens.</title>
        <authorList>
            <person name="Haridas S."/>
            <person name="Albert R."/>
            <person name="Binder M."/>
            <person name="Bloem J."/>
            <person name="Labutti K."/>
            <person name="Salamov A."/>
            <person name="Andreopoulos B."/>
            <person name="Baker S."/>
            <person name="Barry K."/>
            <person name="Bills G."/>
            <person name="Bluhm B."/>
            <person name="Cannon C."/>
            <person name="Castanera R."/>
            <person name="Culley D."/>
            <person name="Daum C."/>
            <person name="Ezra D."/>
            <person name="Gonzalez J."/>
            <person name="Henrissat B."/>
            <person name="Kuo A."/>
            <person name="Liang C."/>
            <person name="Lipzen A."/>
            <person name="Lutzoni F."/>
            <person name="Magnuson J."/>
            <person name="Mondo S."/>
            <person name="Nolan M."/>
            <person name="Ohm R."/>
            <person name="Pangilinan J."/>
            <person name="Park H.-J."/>
            <person name="Ramirez L."/>
            <person name="Alfaro M."/>
            <person name="Sun H."/>
            <person name="Tritt A."/>
            <person name="Yoshinaga Y."/>
            <person name="Zwiers L.-H."/>
            <person name="Turgeon B."/>
            <person name="Goodwin S."/>
            <person name="Spatafora J."/>
            <person name="Crous P."/>
            <person name="Grigoriev I."/>
        </authorList>
    </citation>
    <scope>NUCLEOTIDE SEQUENCE</scope>
    <source>
        <strain evidence="11">CBS 115976</strain>
    </source>
</reference>
<organism evidence="11 12">
    <name type="scientific">Microthyrium microscopicum</name>
    <dbReference type="NCBI Taxonomy" id="703497"/>
    <lineage>
        <taxon>Eukaryota</taxon>
        <taxon>Fungi</taxon>
        <taxon>Dikarya</taxon>
        <taxon>Ascomycota</taxon>
        <taxon>Pezizomycotina</taxon>
        <taxon>Dothideomycetes</taxon>
        <taxon>Dothideomycetes incertae sedis</taxon>
        <taxon>Microthyriales</taxon>
        <taxon>Microthyriaceae</taxon>
        <taxon>Microthyrium</taxon>
    </lineage>
</organism>
<evidence type="ECO:0000256" key="2">
    <source>
        <dbReference type="ARBA" id="ARBA00004922"/>
    </source>
</evidence>
<keyword evidence="6 10" id="KW-1133">Transmembrane helix</keyword>
<dbReference type="InterPro" id="IPR007594">
    <property type="entry name" value="RFT1"/>
</dbReference>
<comment type="similarity">
    <text evidence="3 10">Belongs to the RFT1 family.</text>
</comment>
<dbReference type="OrthoDB" id="9979195at2759"/>
<feature type="transmembrane region" description="Helical" evidence="10">
    <location>
        <begin position="12"/>
        <end position="33"/>
    </location>
</feature>
<evidence type="ECO:0000256" key="7">
    <source>
        <dbReference type="ARBA" id="ARBA00023136"/>
    </source>
</evidence>
<evidence type="ECO:0000256" key="8">
    <source>
        <dbReference type="ARBA" id="ARBA00044793"/>
    </source>
</evidence>
<feature type="transmembrane region" description="Helical" evidence="10">
    <location>
        <begin position="430"/>
        <end position="451"/>
    </location>
</feature>
<accession>A0A6A6UJ21</accession>
<dbReference type="AlphaFoldDB" id="A0A6A6UJ21"/>
<dbReference type="GO" id="GO:0006488">
    <property type="term" value="P:dolichol-linked oligosaccharide biosynthetic process"/>
    <property type="evidence" value="ECO:0007669"/>
    <property type="project" value="InterPro"/>
</dbReference>
<feature type="transmembrane region" description="Helical" evidence="10">
    <location>
        <begin position="145"/>
        <end position="167"/>
    </location>
</feature>
<evidence type="ECO:0000256" key="9">
    <source>
        <dbReference type="ARBA" id="ARBA00045912"/>
    </source>
</evidence>